<evidence type="ECO:0000256" key="1">
    <source>
        <dbReference type="SAM" id="MobiDB-lite"/>
    </source>
</evidence>
<keyword evidence="3" id="KW-1185">Reference proteome</keyword>
<name>A0AAD3NGU8_LATJO</name>
<gene>
    <name evidence="2" type="ORF">AKAME5_002349900</name>
</gene>
<sequence>MDAASLKGTLSTHEENFPTALPVMLDVVRGPDRLPADEELKEMLRGKLRILQVDSSKVNALFKTIPQFLRTHKKPSRSHSGPFSQGSAPDQSVLLEEREQTLEDMRGDIEVLTHKISQFPDLATRWQQINQEMATLRHQISWVPELVSVLEEESTELWQQFQRLVTEIPIQTC</sequence>
<dbReference type="Proteomes" id="UP001279410">
    <property type="component" value="Unassembled WGS sequence"/>
</dbReference>
<organism evidence="2 3">
    <name type="scientific">Lates japonicus</name>
    <name type="common">Japanese lates</name>
    <dbReference type="NCBI Taxonomy" id="270547"/>
    <lineage>
        <taxon>Eukaryota</taxon>
        <taxon>Metazoa</taxon>
        <taxon>Chordata</taxon>
        <taxon>Craniata</taxon>
        <taxon>Vertebrata</taxon>
        <taxon>Euteleostomi</taxon>
        <taxon>Actinopterygii</taxon>
        <taxon>Neopterygii</taxon>
        <taxon>Teleostei</taxon>
        <taxon>Neoteleostei</taxon>
        <taxon>Acanthomorphata</taxon>
        <taxon>Carangaria</taxon>
        <taxon>Carangaria incertae sedis</taxon>
        <taxon>Centropomidae</taxon>
        <taxon>Lates</taxon>
    </lineage>
</organism>
<feature type="compositionally biased region" description="Polar residues" evidence="1">
    <location>
        <begin position="78"/>
        <end position="90"/>
    </location>
</feature>
<evidence type="ECO:0000313" key="2">
    <source>
        <dbReference type="EMBL" id="GLD72175.1"/>
    </source>
</evidence>
<dbReference type="EMBL" id="BRZM01000897">
    <property type="protein sequence ID" value="GLD72175.1"/>
    <property type="molecule type" value="Genomic_DNA"/>
</dbReference>
<dbReference type="AlphaFoldDB" id="A0AAD3NGU8"/>
<feature type="region of interest" description="Disordered" evidence="1">
    <location>
        <begin position="72"/>
        <end position="92"/>
    </location>
</feature>
<accession>A0AAD3NGU8</accession>
<comment type="caution">
    <text evidence="2">The sequence shown here is derived from an EMBL/GenBank/DDBJ whole genome shotgun (WGS) entry which is preliminary data.</text>
</comment>
<evidence type="ECO:0000313" key="3">
    <source>
        <dbReference type="Proteomes" id="UP001279410"/>
    </source>
</evidence>
<protein>
    <submittedName>
        <fullName evidence="2">SH3 domain and tetratricopeptide repeat-containing protein 1-like protein</fullName>
    </submittedName>
</protein>
<proteinExistence type="predicted"/>
<reference evidence="2" key="1">
    <citation type="submission" date="2022-08" db="EMBL/GenBank/DDBJ databases">
        <title>Genome sequencing of akame (Lates japonicus).</title>
        <authorList>
            <person name="Hashiguchi Y."/>
            <person name="Takahashi H."/>
        </authorList>
    </citation>
    <scope>NUCLEOTIDE SEQUENCE</scope>
    <source>
        <strain evidence="2">Kochi</strain>
    </source>
</reference>